<dbReference type="InterPro" id="IPR051663">
    <property type="entry name" value="CLec_Tetranectin-domain"/>
</dbReference>
<dbReference type="Pfam" id="PF17517">
    <property type="entry name" value="IgGFc_binding"/>
    <property type="match status" value="1"/>
</dbReference>
<feature type="signal peptide" evidence="5">
    <location>
        <begin position="1"/>
        <end position="18"/>
    </location>
</feature>
<dbReference type="PROSITE" id="PS50041">
    <property type="entry name" value="C_TYPE_LECTIN_2"/>
    <property type="match status" value="3"/>
</dbReference>
<dbReference type="Pfam" id="PF00059">
    <property type="entry name" value="Lectin_C"/>
    <property type="match status" value="3"/>
</dbReference>
<gene>
    <name evidence="7" type="ORF">RRG08_064176</name>
</gene>
<dbReference type="InterPro" id="IPR001304">
    <property type="entry name" value="C-type_lectin-like"/>
</dbReference>
<name>A0AAE1CYJ7_9GAST</name>
<evidence type="ECO:0000256" key="5">
    <source>
        <dbReference type="SAM" id="SignalP"/>
    </source>
</evidence>
<feature type="domain" description="C-type lectin" evidence="6">
    <location>
        <begin position="294"/>
        <end position="400"/>
    </location>
</feature>
<keyword evidence="4" id="KW-0430">Lectin</keyword>
<evidence type="ECO:0000259" key="6">
    <source>
        <dbReference type="PROSITE" id="PS50041"/>
    </source>
</evidence>
<proteinExistence type="predicted"/>
<dbReference type="GO" id="GO:0005615">
    <property type="term" value="C:extracellular space"/>
    <property type="evidence" value="ECO:0007669"/>
    <property type="project" value="TreeGrafter"/>
</dbReference>
<dbReference type="PANTHER" id="PTHR22799:SF1">
    <property type="entry name" value="C-TYPE LECTIN DOMAIN FAMILY 11 MEMBER A"/>
    <property type="match status" value="1"/>
</dbReference>
<accession>A0AAE1CYJ7</accession>
<keyword evidence="2" id="KW-0964">Secreted</keyword>
<dbReference type="PANTHER" id="PTHR22799">
    <property type="entry name" value="TETRANECTIN-RELATED"/>
    <property type="match status" value="1"/>
</dbReference>
<evidence type="ECO:0000313" key="8">
    <source>
        <dbReference type="Proteomes" id="UP001283361"/>
    </source>
</evidence>
<evidence type="ECO:0000256" key="3">
    <source>
        <dbReference type="ARBA" id="ARBA00022729"/>
    </source>
</evidence>
<dbReference type="Gene3D" id="3.10.100.10">
    <property type="entry name" value="Mannose-Binding Protein A, subunit A"/>
    <property type="match status" value="3"/>
</dbReference>
<keyword evidence="3 5" id="KW-0732">Signal</keyword>
<dbReference type="EMBL" id="JAWDGP010006274">
    <property type="protein sequence ID" value="KAK3744149.1"/>
    <property type="molecule type" value="Genomic_DNA"/>
</dbReference>
<dbReference type="AlphaFoldDB" id="A0AAE1CYJ7"/>
<evidence type="ECO:0000256" key="2">
    <source>
        <dbReference type="ARBA" id="ARBA00022525"/>
    </source>
</evidence>
<dbReference type="InterPro" id="IPR035234">
    <property type="entry name" value="IgGFc-bd_N"/>
</dbReference>
<feature type="domain" description="C-type lectin" evidence="6">
    <location>
        <begin position="35"/>
        <end position="146"/>
    </location>
</feature>
<evidence type="ECO:0000256" key="4">
    <source>
        <dbReference type="ARBA" id="ARBA00022734"/>
    </source>
</evidence>
<feature type="chain" id="PRO_5042196389" description="C-type lectin domain-containing protein" evidence="5">
    <location>
        <begin position="19"/>
        <end position="1043"/>
    </location>
</feature>
<dbReference type="SUPFAM" id="SSF56436">
    <property type="entry name" value="C-type lectin-like"/>
    <property type="match status" value="3"/>
</dbReference>
<reference evidence="7" key="1">
    <citation type="journal article" date="2023" name="G3 (Bethesda)">
        <title>A reference genome for the long-term kleptoplast-retaining sea slug Elysia crispata morphotype clarki.</title>
        <authorList>
            <person name="Eastman K.E."/>
            <person name="Pendleton A.L."/>
            <person name="Shaikh M.A."/>
            <person name="Suttiyut T."/>
            <person name="Ogas R."/>
            <person name="Tomko P."/>
            <person name="Gavelis G."/>
            <person name="Widhalm J.R."/>
            <person name="Wisecaver J.H."/>
        </authorList>
    </citation>
    <scope>NUCLEOTIDE SEQUENCE</scope>
    <source>
        <strain evidence="7">ECLA1</strain>
    </source>
</reference>
<dbReference type="SMART" id="SM00034">
    <property type="entry name" value="CLECT"/>
    <property type="match status" value="3"/>
</dbReference>
<dbReference type="InterPro" id="IPR016186">
    <property type="entry name" value="C-type_lectin-like/link_sf"/>
</dbReference>
<dbReference type="Proteomes" id="UP001283361">
    <property type="component" value="Unassembled WGS sequence"/>
</dbReference>
<keyword evidence="8" id="KW-1185">Reference proteome</keyword>
<dbReference type="GO" id="GO:0008083">
    <property type="term" value="F:growth factor activity"/>
    <property type="evidence" value="ECO:0007669"/>
    <property type="project" value="TreeGrafter"/>
</dbReference>
<organism evidence="7 8">
    <name type="scientific">Elysia crispata</name>
    <name type="common">lettuce slug</name>
    <dbReference type="NCBI Taxonomy" id="231223"/>
    <lineage>
        <taxon>Eukaryota</taxon>
        <taxon>Metazoa</taxon>
        <taxon>Spiralia</taxon>
        <taxon>Lophotrochozoa</taxon>
        <taxon>Mollusca</taxon>
        <taxon>Gastropoda</taxon>
        <taxon>Heterobranchia</taxon>
        <taxon>Euthyneura</taxon>
        <taxon>Panpulmonata</taxon>
        <taxon>Sacoglossa</taxon>
        <taxon>Placobranchoidea</taxon>
        <taxon>Plakobranchidae</taxon>
        <taxon>Elysia</taxon>
    </lineage>
</organism>
<dbReference type="InterPro" id="IPR016187">
    <property type="entry name" value="CTDL_fold"/>
</dbReference>
<sequence length="1043" mass="115973">MEKTIILLLILSFKEISSRGIFDPCYFWPESVYAGAGMCFKFVNQSKTFDAAKVACGTDGAMLAEVRSQQQIETAKTLSSGKGDAWLGGWDPDGDSSFAWLTDQREVSLDITVHSSMRNRPKCLLVSVTSEIKTKSCGNSLRHICQIYAGNPCDVYLPGGEYYDNNCFLPVAENMTFQQARLRCERRNAKVVEPKTQTYITFLSQFAKWSFKPNSDVWLGLTLLDKAFKWQSTTELVTAENWVNGDPGTSELTADSAVVMNGSSGWVWEVVSKSDTAGVICQRDLTEECSGVFSSGRCFNIYHYIRDWNAAKKACEDKGSYLAEPKTEVLARTVEKYVKDTPNVKHVFLGASDSEKEGTFVWDYSKELLSDTYTAWGRNQPDNSLDEDYLQYYVGLGWNDISVSAHVLSTRPFYVCEQVIPVYAHSYVVVLPKAHWLSRGEFTNAMLSVASFPSQQGHNYVEFSTFPTGDLKTISLFRNEAYQYSINISGLFLNSRGLQHKFVRVKSTDNLDVQFFFWGHNFWYTLSSLVLEESASGRPSTFFSNPGQKHSSLAIVSTEEDSADLAFALSTNNETVSFHMNDMDTESRNMLRISMTLPEKYQSFYVDSISGSTSAQLVHSSGAASVFRFGKEYRNNTRDASLDQIWPVSMLGSDYITFPSLPMDDNVIDHYTVVAVYSDTLITVFNPDHDIAPRQIHLQWPGDIIDLELPASSFYHVNGTNVFYLHARLTGLGGFCSVALMQESLFRSSYQLAVVGPLEQMTDIFVVVIVKTRDKGAITAVSGNGIKEYADKCKDVVETEWSGCYFQLSYYAPYNIFIIEMESSTASLFGAYLFATGSRRPSTICSHLGMPKTLPNHTIYDLNEYFSAIESKNLCDEEIITAAPTASDIVVGKTQEDESTTTQNIFNQTTTDSLDYTLTTKATNSGPDISTVQQDLASSPTTATGATAIQSGSLQSVTSTSPNIVLDNASPGPPPCSEIRNPLTNTTLTMEEVEETGRRLVSHLSVKTETLSSVRRSKISAPDDRLKAINDDKMPCVELTYAF</sequence>
<comment type="subcellular location">
    <subcellularLocation>
        <location evidence="1">Secreted</location>
    </subcellularLocation>
</comment>
<protein>
    <recommendedName>
        <fullName evidence="6">C-type lectin domain-containing protein</fullName>
    </recommendedName>
</protein>
<dbReference type="GO" id="GO:0030246">
    <property type="term" value="F:carbohydrate binding"/>
    <property type="evidence" value="ECO:0007669"/>
    <property type="project" value="UniProtKB-KW"/>
</dbReference>
<comment type="caution">
    <text evidence="7">The sequence shown here is derived from an EMBL/GenBank/DDBJ whole genome shotgun (WGS) entry which is preliminary data.</text>
</comment>
<evidence type="ECO:0000313" key="7">
    <source>
        <dbReference type="EMBL" id="KAK3744149.1"/>
    </source>
</evidence>
<feature type="domain" description="C-type lectin" evidence="6">
    <location>
        <begin position="163"/>
        <end position="282"/>
    </location>
</feature>
<dbReference type="CDD" id="cd00037">
    <property type="entry name" value="CLECT"/>
    <property type="match status" value="2"/>
</dbReference>
<evidence type="ECO:0000256" key="1">
    <source>
        <dbReference type="ARBA" id="ARBA00004613"/>
    </source>
</evidence>